<name>A0A9X1SHH4_9BACT</name>
<dbReference type="Pfam" id="PF10020">
    <property type="entry name" value="DUF2262"/>
    <property type="match status" value="1"/>
</dbReference>
<reference evidence="2" key="1">
    <citation type="submission" date="2021-11" db="EMBL/GenBank/DDBJ databases">
        <title>Genome sequence.</title>
        <authorList>
            <person name="Sun Q."/>
        </authorList>
    </citation>
    <scope>NUCLEOTIDE SEQUENCE</scope>
    <source>
        <strain evidence="2">JC732</strain>
    </source>
</reference>
<dbReference type="EMBL" id="JAJKFT010000010">
    <property type="protein sequence ID" value="MCC9630418.1"/>
    <property type="molecule type" value="Genomic_DNA"/>
</dbReference>
<evidence type="ECO:0000313" key="2">
    <source>
        <dbReference type="EMBL" id="MCC9630418.1"/>
    </source>
</evidence>
<sequence>MQHEILGEVKTGDCDPYAAVATIPYDSYEIQIGMVTLGDAPLEATLELAANVVRRLAELDQVAKRIATRELRDSYNNIWNEYDEQQEDGTFKTVSKPQLSESEFQEKLLLYSVTVSGDQEVEFYYDEDDMFLGHFVLVNSRNGIDLSDASANLAG</sequence>
<gene>
    <name evidence="2" type="ORF">LOC68_18645</name>
</gene>
<dbReference type="RefSeq" id="WP_230221542.1">
    <property type="nucleotide sequence ID" value="NZ_JAJKFT010000010.1"/>
</dbReference>
<dbReference type="Proteomes" id="UP001139103">
    <property type="component" value="Unassembled WGS sequence"/>
</dbReference>
<evidence type="ECO:0000259" key="1">
    <source>
        <dbReference type="Pfam" id="PF10020"/>
    </source>
</evidence>
<dbReference type="InterPro" id="IPR019260">
    <property type="entry name" value="DUF2262"/>
</dbReference>
<evidence type="ECO:0000313" key="3">
    <source>
        <dbReference type="Proteomes" id="UP001139103"/>
    </source>
</evidence>
<comment type="caution">
    <text evidence="2">The sequence shown here is derived from an EMBL/GenBank/DDBJ whole genome shotgun (WGS) entry which is preliminary data.</text>
</comment>
<feature type="domain" description="DUF2262" evidence="1">
    <location>
        <begin position="14"/>
        <end position="143"/>
    </location>
</feature>
<protein>
    <submittedName>
        <fullName evidence="2">DUF2262 domain-containing protein</fullName>
    </submittedName>
</protein>
<dbReference type="AlphaFoldDB" id="A0A9X1SHH4"/>
<accession>A0A9X1SHH4</accession>
<keyword evidence="3" id="KW-1185">Reference proteome</keyword>
<organism evidence="2 3">
    <name type="scientific">Blastopirellula sediminis</name>
    <dbReference type="NCBI Taxonomy" id="2894196"/>
    <lineage>
        <taxon>Bacteria</taxon>
        <taxon>Pseudomonadati</taxon>
        <taxon>Planctomycetota</taxon>
        <taxon>Planctomycetia</taxon>
        <taxon>Pirellulales</taxon>
        <taxon>Pirellulaceae</taxon>
        <taxon>Blastopirellula</taxon>
    </lineage>
</organism>
<proteinExistence type="predicted"/>